<evidence type="ECO:0000313" key="3">
    <source>
        <dbReference type="Proteomes" id="UP000290545"/>
    </source>
</evidence>
<accession>A0A4Q1DAX9</accession>
<comment type="caution">
    <text evidence="2">The sequence shown here is derived from an EMBL/GenBank/DDBJ whole genome shotgun (WGS) entry which is preliminary data.</text>
</comment>
<dbReference type="AlphaFoldDB" id="A0A4Q1DAX9"/>
<feature type="chain" id="PRO_5020406418" description="DUF3575 domain-containing protein" evidence="1">
    <location>
        <begin position="25"/>
        <end position="254"/>
    </location>
</feature>
<organism evidence="2 3">
    <name type="scientific">Filimonas effusa</name>
    <dbReference type="NCBI Taxonomy" id="2508721"/>
    <lineage>
        <taxon>Bacteria</taxon>
        <taxon>Pseudomonadati</taxon>
        <taxon>Bacteroidota</taxon>
        <taxon>Chitinophagia</taxon>
        <taxon>Chitinophagales</taxon>
        <taxon>Chitinophagaceae</taxon>
        <taxon>Filimonas</taxon>
    </lineage>
</organism>
<dbReference type="RefSeq" id="WP_129001676.1">
    <property type="nucleotide sequence ID" value="NZ_SDHZ01000001.1"/>
</dbReference>
<evidence type="ECO:0000313" key="2">
    <source>
        <dbReference type="EMBL" id="RXK85925.1"/>
    </source>
</evidence>
<dbReference type="OrthoDB" id="648925at2"/>
<feature type="signal peptide" evidence="1">
    <location>
        <begin position="1"/>
        <end position="24"/>
    </location>
</feature>
<name>A0A4Q1DAX9_9BACT</name>
<keyword evidence="1" id="KW-0732">Signal</keyword>
<protein>
    <recommendedName>
        <fullName evidence="4">DUF3575 domain-containing protein</fullName>
    </recommendedName>
</protein>
<dbReference type="Proteomes" id="UP000290545">
    <property type="component" value="Unassembled WGS sequence"/>
</dbReference>
<reference evidence="2 3" key="1">
    <citation type="submission" date="2019-01" db="EMBL/GenBank/DDBJ databases">
        <title>Filimonas sp. strain TTM-71.</title>
        <authorList>
            <person name="Chen W.-M."/>
        </authorList>
    </citation>
    <scope>NUCLEOTIDE SEQUENCE [LARGE SCALE GENOMIC DNA]</scope>
    <source>
        <strain evidence="2 3">TTM-71</strain>
    </source>
</reference>
<gene>
    <name evidence="2" type="ORF">ESB13_03695</name>
</gene>
<keyword evidence="3" id="KW-1185">Reference proteome</keyword>
<sequence>MQLLKAVMLSGVCSLLTFTLTAQRVTPISPRPVLKHPSSSSKSFSRRATTYVPPEVPGKGFYLSLAPLSLIDPIEPSVNLHFMYATGDKLAFGMEAGYIYHYPEAGDLANGFRLRPEVRFKNILKAGRMDSPWYLSVQGMFKQTTQPFDYDELVVLSPTVSFTRFHSTRLRRTVTGLNALIGKELFLSRESKHLFVDIYAGMGFRYRVVRLDDGASREIIEDFNNGDWLRIRKIRNTDGAGLSLLLGLRAGWKF</sequence>
<evidence type="ECO:0000256" key="1">
    <source>
        <dbReference type="SAM" id="SignalP"/>
    </source>
</evidence>
<evidence type="ECO:0008006" key="4">
    <source>
        <dbReference type="Google" id="ProtNLM"/>
    </source>
</evidence>
<proteinExistence type="predicted"/>
<dbReference type="EMBL" id="SDHZ01000001">
    <property type="protein sequence ID" value="RXK85925.1"/>
    <property type="molecule type" value="Genomic_DNA"/>
</dbReference>